<sequence length="122" mass="14307">NVPTVHYLYGYFGCIIECRWFTTDFYVVREQSLEDSTRFLANTYDLCIFALLWISQQLITNVTGHTSVHGATQTTIASHRNDKLLRLFRWCFDFSLLIEHLCADAKRTSLLQVTFRTIVFRC</sequence>
<feature type="non-terminal residue" evidence="1">
    <location>
        <position position="1"/>
    </location>
</feature>
<protein>
    <submittedName>
        <fullName evidence="1">Uncharacterized protein</fullName>
    </submittedName>
</protein>
<gene>
    <name evidence="1" type="ORF">X777_15339</name>
</gene>
<organism evidence="1 2">
    <name type="scientific">Ooceraea biroi</name>
    <name type="common">Clonal raider ant</name>
    <name type="synonym">Cerapachys biroi</name>
    <dbReference type="NCBI Taxonomy" id="2015173"/>
    <lineage>
        <taxon>Eukaryota</taxon>
        <taxon>Metazoa</taxon>
        <taxon>Ecdysozoa</taxon>
        <taxon>Arthropoda</taxon>
        <taxon>Hexapoda</taxon>
        <taxon>Insecta</taxon>
        <taxon>Pterygota</taxon>
        <taxon>Neoptera</taxon>
        <taxon>Endopterygota</taxon>
        <taxon>Hymenoptera</taxon>
        <taxon>Apocrita</taxon>
        <taxon>Aculeata</taxon>
        <taxon>Formicoidea</taxon>
        <taxon>Formicidae</taxon>
        <taxon>Dorylinae</taxon>
        <taxon>Ooceraea</taxon>
    </lineage>
</organism>
<evidence type="ECO:0000313" key="1">
    <source>
        <dbReference type="EMBL" id="EZA60057.1"/>
    </source>
</evidence>
<name>A0A026WVL6_OOCBI</name>
<dbReference type="AlphaFoldDB" id="A0A026WVL6"/>
<dbReference type="Proteomes" id="UP000053097">
    <property type="component" value="Unassembled WGS sequence"/>
</dbReference>
<dbReference type="EMBL" id="KK107085">
    <property type="protein sequence ID" value="EZA60057.1"/>
    <property type="molecule type" value="Genomic_DNA"/>
</dbReference>
<evidence type="ECO:0000313" key="2">
    <source>
        <dbReference type="Proteomes" id="UP000053097"/>
    </source>
</evidence>
<accession>A0A026WVL6</accession>
<reference evidence="1 2" key="1">
    <citation type="journal article" date="2014" name="Curr. Biol.">
        <title>The genome of the clonal raider ant Cerapachys biroi.</title>
        <authorList>
            <person name="Oxley P.R."/>
            <person name="Ji L."/>
            <person name="Fetter-Pruneda I."/>
            <person name="McKenzie S.K."/>
            <person name="Li C."/>
            <person name="Hu H."/>
            <person name="Zhang G."/>
            <person name="Kronauer D.J."/>
        </authorList>
    </citation>
    <scope>NUCLEOTIDE SEQUENCE [LARGE SCALE GENOMIC DNA]</scope>
</reference>
<proteinExistence type="predicted"/>
<keyword evidence="2" id="KW-1185">Reference proteome</keyword>